<gene>
    <name evidence="5" type="ORF">AB675_7599</name>
</gene>
<dbReference type="GO" id="GO:0016491">
    <property type="term" value="F:oxidoreductase activity"/>
    <property type="evidence" value="ECO:0007669"/>
    <property type="project" value="UniProtKB-KW"/>
</dbReference>
<dbReference type="GeneID" id="28739859"/>
<sequence>MTESNHIKNVALVGATGQVGSHILQRLLSSPSKFNITILTRKDSSAKIPTASNIKVCPVDYENHDELTTALTGVEVLIISLSVFTPKETQPALVDAAAAAKTVRYIIPNEWGTDWTDPVVNKTAMLGTGINETRDYIKSKGMSWISVVCGFWYEYSLGSGPNCYGFDFRSIPGKVYLYDGGNTPVNTSTWEHTGEGTVAMLELPIKSDSGLSIEGTFANSFLRLSSFQLSQRDMLAAVCRATSTSESEWEQITVSTEEYLKTGREQLQQGNRAGFGKILYGSVMEAYPDRNQGHAQAYQAHKGLHDEALGLAKEDLEACTKGALQIAKEKIETGQYWA</sequence>
<dbReference type="EMBL" id="LFJN01000012">
    <property type="protein sequence ID" value="KPI40444.1"/>
    <property type="molecule type" value="Genomic_DNA"/>
</dbReference>
<reference evidence="5 6" key="1">
    <citation type="submission" date="2015-06" db="EMBL/GenBank/DDBJ databases">
        <title>Draft genome of the ant-associated black yeast Phialophora attae CBS 131958.</title>
        <authorList>
            <person name="Moreno L.F."/>
            <person name="Stielow B.J."/>
            <person name="de Hoog S."/>
            <person name="Vicente V.A."/>
            <person name="Weiss V.A."/>
            <person name="de Vries M."/>
            <person name="Cruz L.M."/>
            <person name="Souza E.M."/>
        </authorList>
    </citation>
    <scope>NUCLEOTIDE SEQUENCE [LARGE SCALE GENOMIC DNA]</scope>
    <source>
        <strain evidence="5 6">CBS 131958</strain>
    </source>
</reference>
<dbReference type="RefSeq" id="XP_018000407.1">
    <property type="nucleotide sequence ID" value="XM_018147979.1"/>
</dbReference>
<evidence type="ECO:0000313" key="6">
    <source>
        <dbReference type="Proteomes" id="UP000038010"/>
    </source>
</evidence>
<evidence type="ECO:0000256" key="1">
    <source>
        <dbReference type="ARBA" id="ARBA00005725"/>
    </source>
</evidence>
<dbReference type="Gene3D" id="3.90.25.10">
    <property type="entry name" value="UDP-galactose 4-epimerase, domain 1"/>
    <property type="match status" value="1"/>
</dbReference>
<dbReference type="VEuPathDB" id="FungiDB:AB675_7599"/>
<keyword evidence="6" id="KW-1185">Reference proteome</keyword>
<dbReference type="PANTHER" id="PTHR47706">
    <property type="entry name" value="NMRA-LIKE FAMILY PROTEIN"/>
    <property type="match status" value="1"/>
</dbReference>
<dbReference type="InterPro" id="IPR036291">
    <property type="entry name" value="NAD(P)-bd_dom_sf"/>
</dbReference>
<comment type="similarity">
    <text evidence="1">Belongs to the NmrA-type oxidoreductase family. Isoflavone reductase subfamily.</text>
</comment>
<dbReference type="SUPFAM" id="SSF51735">
    <property type="entry name" value="NAD(P)-binding Rossmann-fold domains"/>
    <property type="match status" value="1"/>
</dbReference>
<feature type="domain" description="NAD(P)-binding" evidence="4">
    <location>
        <begin position="14"/>
        <end position="147"/>
    </location>
</feature>
<dbReference type="InterPro" id="IPR016040">
    <property type="entry name" value="NAD(P)-bd_dom"/>
</dbReference>
<keyword evidence="2" id="KW-0521">NADP</keyword>
<evidence type="ECO:0000313" key="5">
    <source>
        <dbReference type="EMBL" id="KPI40444.1"/>
    </source>
</evidence>
<dbReference type="OrthoDB" id="9974981at2759"/>
<accession>A0A0N1P0R1</accession>
<dbReference type="Proteomes" id="UP000038010">
    <property type="component" value="Unassembled WGS sequence"/>
</dbReference>
<organism evidence="5 6">
    <name type="scientific">Cyphellophora attinorum</name>
    <dbReference type="NCBI Taxonomy" id="1664694"/>
    <lineage>
        <taxon>Eukaryota</taxon>
        <taxon>Fungi</taxon>
        <taxon>Dikarya</taxon>
        <taxon>Ascomycota</taxon>
        <taxon>Pezizomycotina</taxon>
        <taxon>Eurotiomycetes</taxon>
        <taxon>Chaetothyriomycetidae</taxon>
        <taxon>Chaetothyriales</taxon>
        <taxon>Cyphellophoraceae</taxon>
        <taxon>Cyphellophora</taxon>
    </lineage>
</organism>
<dbReference type="Pfam" id="PF13460">
    <property type="entry name" value="NAD_binding_10"/>
    <property type="match status" value="1"/>
</dbReference>
<proteinExistence type="inferred from homology"/>
<comment type="caution">
    <text evidence="5">The sequence shown here is derived from an EMBL/GenBank/DDBJ whole genome shotgun (WGS) entry which is preliminary data.</text>
</comment>
<dbReference type="PANTHER" id="PTHR47706:SF7">
    <property type="entry name" value="CIPA-LIKE, PUTATIVE (AFU_ORTHOLOGUE AFUA_1G01630)-RELATED"/>
    <property type="match status" value="1"/>
</dbReference>
<keyword evidence="3" id="KW-0560">Oxidoreductase</keyword>
<dbReference type="InterPro" id="IPR051609">
    <property type="entry name" value="NmrA/Isoflavone_reductase-like"/>
</dbReference>
<evidence type="ECO:0000256" key="3">
    <source>
        <dbReference type="ARBA" id="ARBA00023002"/>
    </source>
</evidence>
<name>A0A0N1P0R1_9EURO</name>
<evidence type="ECO:0000256" key="2">
    <source>
        <dbReference type="ARBA" id="ARBA00022857"/>
    </source>
</evidence>
<dbReference type="Gene3D" id="3.40.50.720">
    <property type="entry name" value="NAD(P)-binding Rossmann-like Domain"/>
    <property type="match status" value="1"/>
</dbReference>
<protein>
    <recommendedName>
        <fullName evidence="4">NAD(P)-binding domain-containing protein</fullName>
    </recommendedName>
</protein>
<evidence type="ECO:0000259" key="4">
    <source>
        <dbReference type="Pfam" id="PF13460"/>
    </source>
</evidence>
<dbReference type="AlphaFoldDB" id="A0A0N1P0R1"/>
<dbReference type="STRING" id="1664694.A0A0N1P0R1"/>